<accession>A0ABQ5F0V8</accession>
<feature type="compositionally biased region" description="Basic and acidic residues" evidence="1">
    <location>
        <begin position="300"/>
        <end position="326"/>
    </location>
</feature>
<protein>
    <recommendedName>
        <fullName evidence="4">Reverse transcriptase domain-containing protein</fullName>
    </recommendedName>
</protein>
<reference evidence="2" key="2">
    <citation type="submission" date="2022-01" db="EMBL/GenBank/DDBJ databases">
        <authorList>
            <person name="Yamashiro T."/>
            <person name="Shiraishi A."/>
            <person name="Satake H."/>
            <person name="Nakayama K."/>
        </authorList>
    </citation>
    <scope>NUCLEOTIDE SEQUENCE</scope>
</reference>
<keyword evidence="3" id="KW-1185">Reference proteome</keyword>
<comment type="caution">
    <text evidence="2">The sequence shown here is derived from an EMBL/GenBank/DDBJ whole genome shotgun (WGS) entry which is preliminary data.</text>
</comment>
<gene>
    <name evidence="2" type="ORF">Tco_0991391</name>
</gene>
<name>A0ABQ5F0V8_9ASTR</name>
<evidence type="ECO:0000313" key="2">
    <source>
        <dbReference type="EMBL" id="GJT56337.1"/>
    </source>
</evidence>
<reference evidence="2" key="1">
    <citation type="journal article" date="2022" name="Int. J. Mol. Sci.">
        <title>Draft Genome of Tanacetum Coccineum: Genomic Comparison of Closely Related Tanacetum-Family Plants.</title>
        <authorList>
            <person name="Yamashiro T."/>
            <person name="Shiraishi A."/>
            <person name="Nakayama K."/>
            <person name="Satake H."/>
        </authorList>
    </citation>
    <scope>NUCLEOTIDE SEQUENCE</scope>
</reference>
<evidence type="ECO:0008006" key="4">
    <source>
        <dbReference type="Google" id="ProtNLM"/>
    </source>
</evidence>
<dbReference type="EMBL" id="BQNB010016835">
    <property type="protein sequence ID" value="GJT56337.1"/>
    <property type="molecule type" value="Genomic_DNA"/>
</dbReference>
<evidence type="ECO:0000313" key="3">
    <source>
        <dbReference type="Proteomes" id="UP001151760"/>
    </source>
</evidence>
<dbReference type="Proteomes" id="UP001151760">
    <property type="component" value="Unassembled WGS sequence"/>
</dbReference>
<organism evidence="2 3">
    <name type="scientific">Tanacetum coccineum</name>
    <dbReference type="NCBI Taxonomy" id="301880"/>
    <lineage>
        <taxon>Eukaryota</taxon>
        <taxon>Viridiplantae</taxon>
        <taxon>Streptophyta</taxon>
        <taxon>Embryophyta</taxon>
        <taxon>Tracheophyta</taxon>
        <taxon>Spermatophyta</taxon>
        <taxon>Magnoliopsida</taxon>
        <taxon>eudicotyledons</taxon>
        <taxon>Gunneridae</taxon>
        <taxon>Pentapetalae</taxon>
        <taxon>asterids</taxon>
        <taxon>campanulids</taxon>
        <taxon>Asterales</taxon>
        <taxon>Asteraceae</taxon>
        <taxon>Asteroideae</taxon>
        <taxon>Anthemideae</taxon>
        <taxon>Anthemidinae</taxon>
        <taxon>Tanacetum</taxon>
    </lineage>
</organism>
<evidence type="ECO:0000256" key="1">
    <source>
        <dbReference type="SAM" id="MobiDB-lite"/>
    </source>
</evidence>
<feature type="region of interest" description="Disordered" evidence="1">
    <location>
        <begin position="295"/>
        <end position="326"/>
    </location>
</feature>
<feature type="region of interest" description="Disordered" evidence="1">
    <location>
        <begin position="219"/>
        <end position="254"/>
    </location>
</feature>
<proteinExistence type="predicted"/>
<sequence>MVTNSRHVVIRIYESAYPYSLHSKMVRSIAPKKSIGLTVPEYDLYDLKLTREEDGAVETLDPQFHMGSEWLEILEPTVLDLLLDPTFVSVFFLEFPDLFLLGCVCLTTVVDIDFLGGTTLVEIILVKGHVFPTIVKICLVGFDPLASIELLTPIEGDTKLSVIGWINGYAYPMGTPTHVCVWSCPNFSAPAGRPFWCVSDIWLLISGDAKIMSPRMRTRSAGRPAAEPLRGGTGVRVGRGGRGRRPREEEFCPSHEMQKLETELWNHAMVRAGHAAYTDRFHELASMLTDEAIRNGSIKKNTERRGNGEEPSRDRNVKDENKRTRI</sequence>